<gene>
    <name evidence="2" type="ORF">V6N12_046640</name>
</gene>
<reference evidence="2 3" key="1">
    <citation type="journal article" date="2024" name="G3 (Bethesda)">
        <title>Genome assembly of Hibiscus sabdariffa L. provides insights into metabolisms of medicinal natural products.</title>
        <authorList>
            <person name="Kim T."/>
        </authorList>
    </citation>
    <scope>NUCLEOTIDE SEQUENCE [LARGE SCALE GENOMIC DNA]</scope>
    <source>
        <strain evidence="2">TK-2024</strain>
        <tissue evidence="2">Old leaves</tissue>
    </source>
</reference>
<dbReference type="Proteomes" id="UP001472677">
    <property type="component" value="Unassembled WGS sequence"/>
</dbReference>
<dbReference type="EMBL" id="JBBPBM010000225">
    <property type="protein sequence ID" value="KAK8499974.1"/>
    <property type="molecule type" value="Genomic_DNA"/>
</dbReference>
<feature type="coiled-coil region" evidence="1">
    <location>
        <begin position="32"/>
        <end position="101"/>
    </location>
</feature>
<evidence type="ECO:0000313" key="2">
    <source>
        <dbReference type="EMBL" id="KAK8499974.1"/>
    </source>
</evidence>
<evidence type="ECO:0000313" key="3">
    <source>
        <dbReference type="Proteomes" id="UP001472677"/>
    </source>
</evidence>
<proteinExistence type="predicted"/>
<comment type="caution">
    <text evidence="2">The sequence shown here is derived from an EMBL/GenBank/DDBJ whole genome shotgun (WGS) entry which is preliminary data.</text>
</comment>
<evidence type="ECO:0000256" key="1">
    <source>
        <dbReference type="SAM" id="Coils"/>
    </source>
</evidence>
<keyword evidence="3" id="KW-1185">Reference proteome</keyword>
<keyword evidence="1" id="KW-0175">Coiled coil</keyword>
<name>A0ABR2AZZ8_9ROSI</name>
<accession>A0ABR2AZZ8</accession>
<sequence>MRNESHMTCSCFLGIAEELEIALAELEQKDYLRQFNTKVEQLEQEVADLHQALSVKKEQEAAVLKVLVHLEKEQKRVEVAYRNAEKEAAALREANAVLQVLVFSWFTSYHK</sequence>
<organism evidence="2 3">
    <name type="scientific">Hibiscus sabdariffa</name>
    <name type="common">roselle</name>
    <dbReference type="NCBI Taxonomy" id="183260"/>
    <lineage>
        <taxon>Eukaryota</taxon>
        <taxon>Viridiplantae</taxon>
        <taxon>Streptophyta</taxon>
        <taxon>Embryophyta</taxon>
        <taxon>Tracheophyta</taxon>
        <taxon>Spermatophyta</taxon>
        <taxon>Magnoliopsida</taxon>
        <taxon>eudicotyledons</taxon>
        <taxon>Gunneridae</taxon>
        <taxon>Pentapetalae</taxon>
        <taxon>rosids</taxon>
        <taxon>malvids</taxon>
        <taxon>Malvales</taxon>
        <taxon>Malvaceae</taxon>
        <taxon>Malvoideae</taxon>
        <taxon>Hibiscus</taxon>
    </lineage>
</organism>
<protein>
    <submittedName>
        <fullName evidence="2">Uncharacterized protein</fullName>
    </submittedName>
</protein>